<reference evidence="1 2" key="1">
    <citation type="submission" date="2022-09" db="EMBL/GenBank/DDBJ databases">
        <title>Chryseobacterium oleae sp.nov., isolated from the inter-root soil of Pyrola calliantha H. Andr. in Tibet.</title>
        <authorList>
            <person name="Li Z."/>
        </authorList>
    </citation>
    <scope>NUCLEOTIDE SEQUENCE [LARGE SCALE GENOMIC DNA]</scope>
    <source>
        <strain evidence="2">pc1-10</strain>
    </source>
</reference>
<dbReference type="EMBL" id="JAOAMU010000001">
    <property type="protein sequence ID" value="MCT2560929.1"/>
    <property type="molecule type" value="Genomic_DNA"/>
</dbReference>
<evidence type="ECO:0000313" key="2">
    <source>
        <dbReference type="Proteomes" id="UP001525566"/>
    </source>
</evidence>
<evidence type="ECO:0008006" key="3">
    <source>
        <dbReference type="Google" id="ProtNLM"/>
    </source>
</evidence>
<dbReference type="RefSeq" id="WP_259836753.1">
    <property type="nucleotide sequence ID" value="NZ_JAOAMU010000001.1"/>
</dbReference>
<dbReference type="Proteomes" id="UP001525566">
    <property type="component" value="Unassembled WGS sequence"/>
</dbReference>
<name>A0ABT2IQ40_9FLAO</name>
<comment type="caution">
    <text evidence="1">The sequence shown here is derived from an EMBL/GenBank/DDBJ whole genome shotgun (WGS) entry which is preliminary data.</text>
</comment>
<evidence type="ECO:0000313" key="1">
    <source>
        <dbReference type="EMBL" id="MCT2560929.1"/>
    </source>
</evidence>
<accession>A0ABT2IQ40</accession>
<organism evidence="1 2">
    <name type="scientific">Chryseobacterium herbae</name>
    <dbReference type="NCBI Taxonomy" id="2976476"/>
    <lineage>
        <taxon>Bacteria</taxon>
        <taxon>Pseudomonadati</taxon>
        <taxon>Bacteroidota</taxon>
        <taxon>Flavobacteriia</taxon>
        <taxon>Flavobacteriales</taxon>
        <taxon>Weeksellaceae</taxon>
        <taxon>Chryseobacterium group</taxon>
        <taxon>Chryseobacterium</taxon>
    </lineage>
</organism>
<gene>
    <name evidence="1" type="ORF">N0B48_03380</name>
</gene>
<sequence>MKKKLRHITIDGTIYRYVVKGWCIKFFGKDSSQFVKVDFFTKDEEYATVLMFTGSFKTFDNEQLVYLNINQPGFVRKVISLFNIAEFDFNIQRQYTITEACKMLEVMGYTIKKESYFTK</sequence>
<protein>
    <recommendedName>
        <fullName evidence="3">DUF1828 domain-containing protein</fullName>
    </recommendedName>
</protein>
<keyword evidence="2" id="KW-1185">Reference proteome</keyword>
<proteinExistence type="predicted"/>